<keyword evidence="9" id="KW-1185">Reference proteome</keyword>
<keyword evidence="3" id="KW-0479">Metal-binding</keyword>
<dbReference type="InterPro" id="IPR001189">
    <property type="entry name" value="Mn/Fe_SOD"/>
</dbReference>
<dbReference type="SUPFAM" id="SSF46609">
    <property type="entry name" value="Fe,Mn superoxide dismutase (SOD), N-terminal domain"/>
    <property type="match status" value="1"/>
</dbReference>
<dbReference type="EC" id="1.15.1.1" evidence="2"/>
<dbReference type="AlphaFoldDB" id="A0A1H6KXT7"/>
<dbReference type="PANTHER" id="PTHR11404">
    <property type="entry name" value="SUPEROXIDE DISMUTASE 2"/>
    <property type="match status" value="1"/>
</dbReference>
<dbReference type="STRING" id="1679444.PYTT_0567"/>
<reference evidence="9" key="1">
    <citation type="submission" date="2016-09" db="EMBL/GenBank/DDBJ databases">
        <authorList>
            <person name="Koehorst J."/>
        </authorList>
    </citation>
    <scope>NUCLEOTIDE SEQUENCE [LARGE SCALE GENOMIC DNA]</scope>
</reference>
<dbReference type="Pfam" id="PF02777">
    <property type="entry name" value="Sod_Fe_C"/>
    <property type="match status" value="1"/>
</dbReference>
<dbReference type="Gene3D" id="1.10.287.990">
    <property type="entry name" value="Fe,Mn superoxide dismutase (SOD) domain"/>
    <property type="match status" value="1"/>
</dbReference>
<evidence type="ECO:0000313" key="8">
    <source>
        <dbReference type="EMBL" id="SEH76576.1"/>
    </source>
</evidence>
<dbReference type="OrthoDB" id="9803125at2"/>
<evidence type="ECO:0000256" key="4">
    <source>
        <dbReference type="ARBA" id="ARBA00023002"/>
    </source>
</evidence>
<dbReference type="Gene3D" id="3.55.40.20">
    <property type="entry name" value="Iron/manganese superoxide dismutase, C-terminal domain"/>
    <property type="match status" value="1"/>
</dbReference>
<feature type="domain" description="Manganese/iron superoxide dismutase N-terminal" evidence="6">
    <location>
        <begin position="94"/>
        <end position="176"/>
    </location>
</feature>
<dbReference type="GO" id="GO:0046872">
    <property type="term" value="F:metal ion binding"/>
    <property type="evidence" value="ECO:0007669"/>
    <property type="project" value="UniProtKB-KW"/>
</dbReference>
<evidence type="ECO:0000313" key="9">
    <source>
        <dbReference type="Proteomes" id="UP000176204"/>
    </source>
</evidence>
<dbReference type="Proteomes" id="UP000176204">
    <property type="component" value="Chromosome I"/>
</dbReference>
<protein>
    <recommendedName>
        <fullName evidence="2">superoxide dismutase</fullName>
        <ecNumber evidence="2">1.15.1.1</ecNumber>
    </recommendedName>
</protein>
<evidence type="ECO:0000259" key="7">
    <source>
        <dbReference type="Pfam" id="PF02777"/>
    </source>
</evidence>
<name>A0A1H6KXT7_9BACT</name>
<dbReference type="InterPro" id="IPR036324">
    <property type="entry name" value="Mn/Fe_SOD_N_sf"/>
</dbReference>
<dbReference type="SUPFAM" id="SSF54719">
    <property type="entry name" value="Fe,Mn superoxide dismutase (SOD), C-terminal domain"/>
    <property type="match status" value="1"/>
</dbReference>
<sequence>MNTAPIPASPDDHTPWQVGLPSESDIIPGIISRKGTPFRRSRRLLHTALALAVGVWAAGATAQAADSQQPGDSPAKQAAAPKADASSIAYADGKYILPPLPYAYDALEPLMDATTVRLHHDKHHAAYVAGANAAAQKLREIAEGKLEASQAAKWAQTLSFNAAGHNLHTVYWTNMSPTPQTAPQGTLETAIDRTYGSTANLVRLFKAVALGIEGSGWAILGVDPASKELVLYGVEKHQNNEIPGIIPILACDVWEHAYYLKHQNNRAAYIDNFLKLVDWKNVENRYTAALGNN</sequence>
<evidence type="ECO:0000256" key="1">
    <source>
        <dbReference type="ARBA" id="ARBA00008714"/>
    </source>
</evidence>
<evidence type="ECO:0000256" key="2">
    <source>
        <dbReference type="ARBA" id="ARBA00012682"/>
    </source>
</evidence>
<evidence type="ECO:0000256" key="3">
    <source>
        <dbReference type="ARBA" id="ARBA00022723"/>
    </source>
</evidence>
<dbReference type="InterPro" id="IPR019832">
    <property type="entry name" value="Mn/Fe_SOD_C"/>
</dbReference>
<feature type="domain" description="Manganese/iron superoxide dismutase C-terminal" evidence="7">
    <location>
        <begin position="183"/>
        <end position="285"/>
    </location>
</feature>
<dbReference type="EMBL" id="LT629973">
    <property type="protein sequence ID" value="SEH76576.1"/>
    <property type="molecule type" value="Genomic_DNA"/>
</dbReference>
<dbReference type="GO" id="GO:0004784">
    <property type="term" value="F:superoxide dismutase activity"/>
    <property type="evidence" value="ECO:0007669"/>
    <property type="project" value="UniProtKB-EC"/>
</dbReference>
<dbReference type="InterPro" id="IPR019833">
    <property type="entry name" value="Mn/Fe_SOD_BS"/>
</dbReference>
<comment type="similarity">
    <text evidence="1">Belongs to the iron/manganese superoxide dismutase family.</text>
</comment>
<dbReference type="PROSITE" id="PS00088">
    <property type="entry name" value="SOD_MN"/>
    <property type="match status" value="1"/>
</dbReference>
<dbReference type="PRINTS" id="PR01703">
    <property type="entry name" value="MNSODISMTASE"/>
</dbReference>
<evidence type="ECO:0000256" key="5">
    <source>
        <dbReference type="SAM" id="MobiDB-lite"/>
    </source>
</evidence>
<proteinExistence type="inferred from homology"/>
<accession>A0A1H6KXT7</accession>
<dbReference type="InterPro" id="IPR036314">
    <property type="entry name" value="SOD_C_sf"/>
</dbReference>
<dbReference type="Pfam" id="PF00081">
    <property type="entry name" value="Sod_Fe_N"/>
    <property type="match status" value="1"/>
</dbReference>
<dbReference type="PANTHER" id="PTHR11404:SF6">
    <property type="entry name" value="SUPEROXIDE DISMUTASE [MN], MITOCHONDRIAL"/>
    <property type="match status" value="1"/>
</dbReference>
<keyword evidence="4" id="KW-0560">Oxidoreductase</keyword>
<dbReference type="InterPro" id="IPR050265">
    <property type="entry name" value="Fe/Mn_Superoxide_Dismutase"/>
</dbReference>
<organism evidence="8 9">
    <name type="scientific">Akkermansia glycaniphila</name>
    <dbReference type="NCBI Taxonomy" id="1679444"/>
    <lineage>
        <taxon>Bacteria</taxon>
        <taxon>Pseudomonadati</taxon>
        <taxon>Verrucomicrobiota</taxon>
        <taxon>Verrucomicrobiia</taxon>
        <taxon>Verrucomicrobiales</taxon>
        <taxon>Akkermansiaceae</taxon>
        <taxon>Akkermansia</taxon>
    </lineage>
</organism>
<feature type="region of interest" description="Disordered" evidence="5">
    <location>
        <begin position="1"/>
        <end position="21"/>
    </location>
</feature>
<gene>
    <name evidence="8" type="ORF">PYTT_0567</name>
</gene>
<dbReference type="KEGG" id="agl:PYTT_0567"/>
<dbReference type="InterPro" id="IPR019831">
    <property type="entry name" value="Mn/Fe_SOD_N"/>
</dbReference>
<dbReference type="FunFam" id="3.55.40.20:FF:000004">
    <property type="entry name" value="Superoxide dismutase [Fe]"/>
    <property type="match status" value="1"/>
</dbReference>
<dbReference type="RefSeq" id="WP_083076313.1">
    <property type="nucleotide sequence ID" value="NZ_LIGX01000001.1"/>
</dbReference>
<evidence type="ECO:0000259" key="6">
    <source>
        <dbReference type="Pfam" id="PF00081"/>
    </source>
</evidence>